<dbReference type="PIRSF" id="PIRSF033729">
    <property type="entry name" value="UCP033729"/>
    <property type="match status" value="1"/>
</dbReference>
<evidence type="ECO:0000313" key="2">
    <source>
        <dbReference type="Proteomes" id="UP001141183"/>
    </source>
</evidence>
<reference evidence="1" key="1">
    <citation type="submission" date="2022-05" db="EMBL/GenBank/DDBJ databases">
        <title>Draft genome sequence of Clostridium tertium strain CP3 isolated from Peru.</title>
        <authorList>
            <person name="Hurtado R."/>
            <person name="Lima L."/>
            <person name="Sousa T."/>
            <person name="Jaiswal A.K."/>
            <person name="Tiwari S."/>
            <person name="Maturrano L."/>
            <person name="Brenig B."/>
            <person name="Azevedo V."/>
        </authorList>
    </citation>
    <scope>NUCLEOTIDE SEQUENCE</scope>
    <source>
        <strain evidence="1">CP3</strain>
    </source>
</reference>
<accession>A0A9X4B197</accession>
<dbReference type="Proteomes" id="UP001141183">
    <property type="component" value="Unassembled WGS sequence"/>
</dbReference>
<proteinExistence type="predicted"/>
<organism evidence="1 2">
    <name type="scientific">Clostridium tertium</name>
    <dbReference type="NCBI Taxonomy" id="1559"/>
    <lineage>
        <taxon>Bacteria</taxon>
        <taxon>Bacillati</taxon>
        <taxon>Bacillota</taxon>
        <taxon>Clostridia</taxon>
        <taxon>Eubacteriales</taxon>
        <taxon>Clostridiaceae</taxon>
        <taxon>Clostridium</taxon>
    </lineage>
</organism>
<dbReference type="NCBIfam" id="NF041287">
    <property type="entry name" value="lipo_GerS_rel"/>
    <property type="match status" value="1"/>
</dbReference>
<keyword evidence="2" id="KW-1185">Reference proteome</keyword>
<sequence>MKKKLLLILMVCIPFISIILVILFRATAEPTNEEIIKSLKEIKCYSTRVEYIIKNTRGEEREETTQYYSKDIGGRIDFGEDRSKIYKDNKVIVKDGISNKEYTMENDMDEIHSLAFLNKLLSYPIDENGIKEGQEEWGDTAYIEFTCEVFLKNDHLDKVKIFIDKQEKTPIGAIIYDKDGKDRIRIVYRDFEKLKQLDSGLLE</sequence>
<name>A0A9X4B197_9CLOT</name>
<evidence type="ECO:0000313" key="1">
    <source>
        <dbReference type="EMBL" id="MDC4241550.1"/>
    </source>
</evidence>
<dbReference type="Gene3D" id="2.50.20.10">
    <property type="entry name" value="Lipoprotein localisation LolA/LolB/LppX"/>
    <property type="match status" value="1"/>
</dbReference>
<evidence type="ECO:0008006" key="3">
    <source>
        <dbReference type="Google" id="ProtNLM"/>
    </source>
</evidence>
<dbReference type="EMBL" id="JAMRYU010000016">
    <property type="protein sequence ID" value="MDC4241550.1"/>
    <property type="molecule type" value="Genomic_DNA"/>
</dbReference>
<protein>
    <recommendedName>
        <fullName evidence="3">Membrane associated protein</fullName>
    </recommendedName>
</protein>
<gene>
    <name evidence="1" type="ORF">NE398_15535</name>
</gene>
<dbReference type="AlphaFoldDB" id="A0A9X4B197"/>
<dbReference type="RefSeq" id="WP_097033486.1">
    <property type="nucleotide sequence ID" value="NZ_CAJMCA010000028.1"/>
</dbReference>
<comment type="caution">
    <text evidence="1">The sequence shown here is derived from an EMBL/GenBank/DDBJ whole genome shotgun (WGS) entry which is preliminary data.</text>
</comment>
<dbReference type="InterPro" id="IPR014584">
    <property type="entry name" value="UCP033729"/>
</dbReference>